<dbReference type="AlphaFoldDB" id="A0A444X4Y4"/>
<dbReference type="PANTHER" id="PTHR35771">
    <property type="entry name" value="TRANSMEMBRANE PROTEIN-RELATED"/>
    <property type="match status" value="1"/>
</dbReference>
<gene>
    <name evidence="2" type="ORF">Ahy_B10g104216</name>
</gene>
<keyword evidence="1" id="KW-0812">Transmembrane</keyword>
<evidence type="ECO:0000256" key="1">
    <source>
        <dbReference type="SAM" id="Phobius"/>
    </source>
</evidence>
<name>A0A444X4Y4_ARAHY</name>
<dbReference type="PANTHER" id="PTHR35771:SF3">
    <property type="entry name" value="TRANSMEMBRANE PROTEIN"/>
    <property type="match status" value="1"/>
</dbReference>
<evidence type="ECO:0000313" key="3">
    <source>
        <dbReference type="Proteomes" id="UP000289738"/>
    </source>
</evidence>
<proteinExistence type="predicted"/>
<organism evidence="2 3">
    <name type="scientific">Arachis hypogaea</name>
    <name type="common">Peanut</name>
    <dbReference type="NCBI Taxonomy" id="3818"/>
    <lineage>
        <taxon>Eukaryota</taxon>
        <taxon>Viridiplantae</taxon>
        <taxon>Streptophyta</taxon>
        <taxon>Embryophyta</taxon>
        <taxon>Tracheophyta</taxon>
        <taxon>Spermatophyta</taxon>
        <taxon>Magnoliopsida</taxon>
        <taxon>eudicotyledons</taxon>
        <taxon>Gunneridae</taxon>
        <taxon>Pentapetalae</taxon>
        <taxon>rosids</taxon>
        <taxon>fabids</taxon>
        <taxon>Fabales</taxon>
        <taxon>Fabaceae</taxon>
        <taxon>Papilionoideae</taxon>
        <taxon>50 kb inversion clade</taxon>
        <taxon>dalbergioids sensu lato</taxon>
        <taxon>Dalbergieae</taxon>
        <taxon>Pterocarpus clade</taxon>
        <taxon>Arachis</taxon>
    </lineage>
</organism>
<dbReference type="EMBL" id="SDMP01000020">
    <property type="protein sequence ID" value="RYQ84735.1"/>
    <property type="molecule type" value="Genomic_DNA"/>
</dbReference>
<sequence>MVVELSHVPLAARGHRCTLPQLFVFLLDSTTPQIIDMFGLGMVEGCGIPWLIWIQFLVSFLLLFVLFCFTLDHTDDDEDGGATAAPATASTSTTRFHVHDINQIQNDKQVAEDDETSTVVVTSNLRHTQQGGENLDIKDDSVSCSSLKSEEENTDDNEDSSSPELFLHPCQYFQLATVAFLKCFGLDSTLDPSSTCRRRKRKES</sequence>
<keyword evidence="1" id="KW-1133">Transmembrane helix</keyword>
<comment type="caution">
    <text evidence="2">The sequence shown here is derived from an EMBL/GenBank/DDBJ whole genome shotgun (WGS) entry which is preliminary data.</text>
</comment>
<accession>A0A444X4Y4</accession>
<reference evidence="2 3" key="1">
    <citation type="submission" date="2019-01" db="EMBL/GenBank/DDBJ databases">
        <title>Sequencing of cultivated peanut Arachis hypogaea provides insights into genome evolution and oil improvement.</title>
        <authorList>
            <person name="Chen X."/>
        </authorList>
    </citation>
    <scope>NUCLEOTIDE SEQUENCE [LARGE SCALE GENOMIC DNA]</scope>
    <source>
        <strain evidence="3">cv. Fuhuasheng</strain>
        <tissue evidence="2">Leaves</tissue>
    </source>
</reference>
<keyword evidence="1" id="KW-0472">Membrane</keyword>
<keyword evidence="3" id="KW-1185">Reference proteome</keyword>
<evidence type="ECO:0000313" key="2">
    <source>
        <dbReference type="EMBL" id="RYQ84735.1"/>
    </source>
</evidence>
<protein>
    <submittedName>
        <fullName evidence="2">Uncharacterized protein</fullName>
    </submittedName>
</protein>
<dbReference type="Proteomes" id="UP000289738">
    <property type="component" value="Chromosome B10"/>
</dbReference>
<feature type="transmembrane region" description="Helical" evidence="1">
    <location>
        <begin position="50"/>
        <end position="71"/>
    </location>
</feature>